<dbReference type="InterPro" id="IPR044926">
    <property type="entry name" value="RGS_subdomain_2"/>
</dbReference>
<evidence type="ECO:0000259" key="1">
    <source>
        <dbReference type="PROSITE" id="PS50132"/>
    </source>
</evidence>
<feature type="domain" description="RGS" evidence="1">
    <location>
        <begin position="13"/>
        <end position="127"/>
    </location>
</feature>
<evidence type="ECO:0000313" key="3">
    <source>
        <dbReference type="Proteomes" id="UP001497623"/>
    </source>
</evidence>
<dbReference type="EMBL" id="CAXKWB010008684">
    <property type="protein sequence ID" value="CAL4091944.1"/>
    <property type="molecule type" value="Genomic_DNA"/>
</dbReference>
<reference evidence="2 3" key="1">
    <citation type="submission" date="2024-05" db="EMBL/GenBank/DDBJ databases">
        <authorList>
            <person name="Wallberg A."/>
        </authorList>
    </citation>
    <scope>NUCLEOTIDE SEQUENCE [LARGE SCALE GENOMIC DNA]</scope>
</reference>
<organism evidence="2 3">
    <name type="scientific">Meganyctiphanes norvegica</name>
    <name type="common">Northern krill</name>
    <name type="synonym">Thysanopoda norvegica</name>
    <dbReference type="NCBI Taxonomy" id="48144"/>
    <lineage>
        <taxon>Eukaryota</taxon>
        <taxon>Metazoa</taxon>
        <taxon>Ecdysozoa</taxon>
        <taxon>Arthropoda</taxon>
        <taxon>Crustacea</taxon>
        <taxon>Multicrustacea</taxon>
        <taxon>Malacostraca</taxon>
        <taxon>Eumalacostraca</taxon>
        <taxon>Eucarida</taxon>
        <taxon>Euphausiacea</taxon>
        <taxon>Euphausiidae</taxon>
        <taxon>Meganyctiphanes</taxon>
    </lineage>
</organism>
<dbReference type="SMART" id="SM00315">
    <property type="entry name" value="RGS"/>
    <property type="match status" value="1"/>
</dbReference>
<dbReference type="CDD" id="cd07440">
    <property type="entry name" value="RGS"/>
    <property type="match status" value="1"/>
</dbReference>
<name>A0AAV2QP70_MEGNR</name>
<proteinExistence type="predicted"/>
<dbReference type="Proteomes" id="UP001497623">
    <property type="component" value="Unassembled WGS sequence"/>
</dbReference>
<comment type="caution">
    <text evidence="2">The sequence shown here is derived from an EMBL/GenBank/DDBJ whole genome shotgun (WGS) entry which is preliminary data.</text>
</comment>
<dbReference type="InterPro" id="IPR016137">
    <property type="entry name" value="RGS"/>
</dbReference>
<protein>
    <recommendedName>
        <fullName evidence="1">RGS domain-containing protein</fullName>
    </recommendedName>
</protein>
<sequence>MVSKEQRAKWKSSVTGLLADSFGRQAFIDFLERRKGETETINCIEFWEKCELHKEISDVKDLKDSAKKIHETYLDRLAEKEIPAKGESRKIDEKLEKEDLTIEILKHIFDDAQENICKFISDGGAYK</sequence>
<dbReference type="PANTHER" id="PTHR10845">
    <property type="entry name" value="REGULATOR OF G PROTEIN SIGNALING"/>
    <property type="match status" value="1"/>
</dbReference>
<feature type="non-terminal residue" evidence="2">
    <location>
        <position position="127"/>
    </location>
</feature>
<dbReference type="SUPFAM" id="SSF48097">
    <property type="entry name" value="Regulator of G-protein signaling, RGS"/>
    <property type="match status" value="1"/>
</dbReference>
<accession>A0AAV2QP70</accession>
<gene>
    <name evidence="2" type="ORF">MNOR_LOCUS14476</name>
</gene>
<dbReference type="InterPro" id="IPR036305">
    <property type="entry name" value="RGS_sf"/>
</dbReference>
<evidence type="ECO:0000313" key="2">
    <source>
        <dbReference type="EMBL" id="CAL4091944.1"/>
    </source>
</evidence>
<dbReference type="AlphaFoldDB" id="A0AAV2QP70"/>
<dbReference type="Pfam" id="PF00615">
    <property type="entry name" value="RGS"/>
    <property type="match status" value="1"/>
</dbReference>
<dbReference type="Gene3D" id="1.10.167.10">
    <property type="entry name" value="Regulator of G-protein Signalling 4, domain 2"/>
    <property type="match status" value="1"/>
</dbReference>
<dbReference type="PANTHER" id="PTHR10845:SF192">
    <property type="entry name" value="DOUBLE HIT, ISOFORM B"/>
    <property type="match status" value="1"/>
</dbReference>
<dbReference type="PROSITE" id="PS50132">
    <property type="entry name" value="RGS"/>
    <property type="match status" value="1"/>
</dbReference>
<keyword evidence="3" id="KW-1185">Reference proteome</keyword>